<dbReference type="AlphaFoldDB" id="A0AAU7EKZ8"/>
<dbReference type="InterPro" id="IPR036514">
    <property type="entry name" value="SGNH_hydro_sf"/>
</dbReference>
<dbReference type="KEGG" id="mlil:QLS71_009300"/>
<dbReference type="Gene3D" id="2.60.40.10">
    <property type="entry name" value="Immunoglobulins"/>
    <property type="match status" value="1"/>
</dbReference>
<dbReference type="EMBL" id="CP155618">
    <property type="protein sequence ID" value="XBL16196.1"/>
    <property type="molecule type" value="Genomic_DNA"/>
</dbReference>
<keyword evidence="4" id="KW-1185">Reference proteome</keyword>
<dbReference type="GO" id="GO:0004553">
    <property type="term" value="F:hydrolase activity, hydrolyzing O-glycosyl compounds"/>
    <property type="evidence" value="ECO:0007669"/>
    <property type="project" value="InterPro"/>
</dbReference>
<dbReference type="InterPro" id="IPR039329">
    <property type="entry name" value="SIAE"/>
</dbReference>
<evidence type="ECO:0000313" key="3">
    <source>
        <dbReference type="EMBL" id="XBL16196.1"/>
    </source>
</evidence>
<feature type="domain" description="Sialate O-acetylesterase" evidence="2">
    <location>
        <begin position="405"/>
        <end position="524"/>
    </location>
</feature>
<evidence type="ECO:0000313" key="4">
    <source>
        <dbReference type="Proteomes" id="UP001224325"/>
    </source>
</evidence>
<gene>
    <name evidence="3" type="ORF">QLS71_009300</name>
</gene>
<feature type="domain" description="Sialate O-acetylesterase" evidence="2">
    <location>
        <begin position="101"/>
        <end position="219"/>
    </location>
</feature>
<dbReference type="GO" id="GO:0001681">
    <property type="term" value="F:sialate O-acetylesterase activity"/>
    <property type="evidence" value="ECO:0007669"/>
    <property type="project" value="InterPro"/>
</dbReference>
<dbReference type="InterPro" id="IPR013783">
    <property type="entry name" value="Ig-like_fold"/>
</dbReference>
<dbReference type="Gene3D" id="3.40.50.1110">
    <property type="entry name" value="SGNH hydrolase"/>
    <property type="match status" value="2"/>
</dbReference>
<dbReference type="InterPro" id="IPR008979">
    <property type="entry name" value="Galactose-bd-like_sf"/>
</dbReference>
<name>A0AAU7EKZ8_9FLAO</name>
<dbReference type="Proteomes" id="UP001224325">
    <property type="component" value="Chromosome"/>
</dbReference>
<organism evidence="3 4">
    <name type="scientific">Mariniflexile litorale</name>
    <dbReference type="NCBI Taxonomy" id="3045158"/>
    <lineage>
        <taxon>Bacteria</taxon>
        <taxon>Pseudomonadati</taxon>
        <taxon>Bacteroidota</taxon>
        <taxon>Flavobacteriia</taxon>
        <taxon>Flavobacteriales</taxon>
        <taxon>Flavobacteriaceae</taxon>
        <taxon>Mariniflexile</taxon>
    </lineage>
</organism>
<dbReference type="SUPFAM" id="SSF52266">
    <property type="entry name" value="SGNH hydrolase"/>
    <property type="match status" value="1"/>
</dbReference>
<keyword evidence="1" id="KW-0378">Hydrolase</keyword>
<reference evidence="3" key="1">
    <citation type="submission" date="2024-04" db="EMBL/GenBank/DDBJ databases">
        <title>Mariniflexile litorale, isolated from the shallow sediments of the Sea of Japan.</title>
        <authorList>
            <person name="Romanenko L."/>
            <person name="Isaeva M."/>
        </authorList>
    </citation>
    <scope>NUCLEOTIDE SEQUENCE [LARGE SCALE GENOMIC DNA]</scope>
    <source>
        <strain evidence="3">KMM 9835</strain>
    </source>
</reference>
<dbReference type="Pfam" id="PF03629">
    <property type="entry name" value="SASA"/>
    <property type="match status" value="2"/>
</dbReference>
<dbReference type="InterPro" id="IPR005181">
    <property type="entry name" value="SASA"/>
</dbReference>
<proteinExistence type="predicted"/>
<dbReference type="GO" id="GO:0005975">
    <property type="term" value="P:carbohydrate metabolic process"/>
    <property type="evidence" value="ECO:0007669"/>
    <property type="project" value="InterPro"/>
</dbReference>
<dbReference type="PANTHER" id="PTHR22901">
    <property type="entry name" value="SIALATE O-ACETYLESTERASE"/>
    <property type="match status" value="1"/>
</dbReference>
<sequence length="648" mass="73230">MKLLFSLLFFVLSIVSYGQVELPLLFSDGMVLQRDKPIPVWGWANAGEKIEISLNKQIIRTKADKNGKWSIKLKPEIAGGPYTMTFKGKNTIVLKDILIGEVWICSGQSNMEFSVSRAMNSKQEINDSDFPMIRHFSVEKNMASTPKSKIKSGKWDVCNKANVGNFSAVGYYFAKKLYTELKIPIGIIHSSWGGTNVETWTSRDAFEGSDEFKDMIAKIPNVDIDLLLEEQMKVISNTIEKIQGFKVSTNNEASYKLASVDDSKWPEMDAPSYWENQQLSNLDGFVWMRKTVTISKEDANKEALLELAKIDDQDSTYVNGSFVGTTRRYDENRVYTVPENILKEGKNVIAVRIFDYAGGGGIYDNDANFKLTTQNNVIPLSGKWKFNVIEIKSQTSPNSYPSLLYNAMINPLIPYAFQGVLWYQGEANVNRAQQYKKAFPLMITDWRNQWQQGDFPFYFVQLSSYDEFGGNSNKGSKWAELREAQTETLQLANTGMCVTTDIGNAKDIHPTNKQDVGKRLAAIALNNVYNKEVVFSGPTFKSMEIKADKIILTFDNIGRGLMTTDKYGYIKGFEIAGTDKVFHYAKAFIKDDKVIVYNENVSNPVAIHYGWADDAGDCNLYNSEKLPSAPFRTDNWETLTKNETYKAP</sequence>
<dbReference type="PANTHER" id="PTHR22901:SF0">
    <property type="entry name" value="SIALATE O-ACETYLESTERASE"/>
    <property type="match status" value="1"/>
</dbReference>
<evidence type="ECO:0000259" key="2">
    <source>
        <dbReference type="Pfam" id="PF03629"/>
    </source>
</evidence>
<dbReference type="RefSeq" id="WP_308991035.1">
    <property type="nucleotide sequence ID" value="NZ_CP155618.1"/>
</dbReference>
<accession>A0AAU7EKZ8</accession>
<dbReference type="SUPFAM" id="SSF49785">
    <property type="entry name" value="Galactose-binding domain-like"/>
    <property type="match status" value="1"/>
</dbReference>
<protein>
    <submittedName>
        <fullName evidence="3">Sialate O-acetylesterase</fullName>
    </submittedName>
</protein>
<evidence type="ECO:0000256" key="1">
    <source>
        <dbReference type="ARBA" id="ARBA00022801"/>
    </source>
</evidence>